<proteinExistence type="predicted"/>
<gene>
    <name evidence="1" type="ORF">S01H4_03586</name>
</gene>
<organism evidence="1">
    <name type="scientific">marine sediment metagenome</name>
    <dbReference type="NCBI Taxonomy" id="412755"/>
    <lineage>
        <taxon>unclassified sequences</taxon>
        <taxon>metagenomes</taxon>
        <taxon>ecological metagenomes</taxon>
    </lineage>
</organism>
<accession>X0ZDB3</accession>
<evidence type="ECO:0000313" key="1">
    <source>
        <dbReference type="EMBL" id="GAG58328.1"/>
    </source>
</evidence>
<sequence>MKANPNQKIESALLVLAKIIAREEIKNQSLKVNEFTTFPSTGSNLNNNVIKHESKAGF</sequence>
<dbReference type="EMBL" id="BART01000893">
    <property type="protein sequence ID" value="GAG58328.1"/>
    <property type="molecule type" value="Genomic_DNA"/>
</dbReference>
<comment type="caution">
    <text evidence="1">The sequence shown here is derived from an EMBL/GenBank/DDBJ whole genome shotgun (WGS) entry which is preliminary data.</text>
</comment>
<name>X0ZDB3_9ZZZZ</name>
<protein>
    <submittedName>
        <fullName evidence="1">Uncharacterized protein</fullName>
    </submittedName>
</protein>
<dbReference type="AlphaFoldDB" id="X0ZDB3"/>
<reference evidence="1" key="1">
    <citation type="journal article" date="2014" name="Front. Microbiol.">
        <title>High frequency of phylogenetically diverse reductive dehalogenase-homologous genes in deep subseafloor sedimentary metagenomes.</title>
        <authorList>
            <person name="Kawai M."/>
            <person name="Futagami T."/>
            <person name="Toyoda A."/>
            <person name="Takaki Y."/>
            <person name="Nishi S."/>
            <person name="Hori S."/>
            <person name="Arai W."/>
            <person name="Tsubouchi T."/>
            <person name="Morono Y."/>
            <person name="Uchiyama I."/>
            <person name="Ito T."/>
            <person name="Fujiyama A."/>
            <person name="Inagaki F."/>
            <person name="Takami H."/>
        </authorList>
    </citation>
    <scope>NUCLEOTIDE SEQUENCE</scope>
    <source>
        <strain evidence="1">Expedition CK06-06</strain>
    </source>
</reference>